<dbReference type="InterPro" id="IPR012337">
    <property type="entry name" value="RNaseH-like_sf"/>
</dbReference>
<dbReference type="RefSeq" id="WP_260724150.1">
    <property type="nucleotide sequence ID" value="NZ_BAAABS010000052.1"/>
</dbReference>
<dbReference type="Pfam" id="PF13683">
    <property type="entry name" value="rve_3"/>
    <property type="match status" value="1"/>
</dbReference>
<dbReference type="SUPFAM" id="SSF53098">
    <property type="entry name" value="Ribonuclease H-like"/>
    <property type="match status" value="1"/>
</dbReference>
<sequence>MTASLVYLLLRRILQMLTQLARDGGAKDVELLVLRHQVAVLRRQVHRPDLQPADRVVLAALSRLLPRPQWSAFFVTPATLLRWHRQLIARHWTYPHARPGRPPIDRELRALVLRLAAENPAWGHRRVQGELARLGYRIAASTVWKILHQAGVDPAPRRTGPTWQQFLTAQAHTILACDFFTVDTVLLKRIYILSFVELATRQVHIVGVTAHPTGAWVTQRARNFLMSLDQRADGLRFLLRDRDAKFTAAFDAVFAAAGIDVLRTPPQAPRANAFAERWVGTVRRECTDRMLIAGERHLTRVLTEYTTHYNAHRPHRALEQQPPNPSPPQVVDLNAARVRRRPILGGLINEYRQAA</sequence>
<dbReference type="EMBL" id="CP073721">
    <property type="protein sequence ID" value="UWZ34803.1"/>
    <property type="molecule type" value="Genomic_DNA"/>
</dbReference>
<dbReference type="Proteomes" id="UP001058271">
    <property type="component" value="Chromosome"/>
</dbReference>
<dbReference type="InterPro" id="IPR036397">
    <property type="entry name" value="RNaseH_sf"/>
</dbReference>
<name>A0ABY5Z224_9ACTN</name>
<evidence type="ECO:0000259" key="1">
    <source>
        <dbReference type="PROSITE" id="PS50994"/>
    </source>
</evidence>
<dbReference type="PROSITE" id="PS50994">
    <property type="entry name" value="INTEGRASE"/>
    <property type="match status" value="1"/>
</dbReference>
<dbReference type="InterPro" id="IPR001584">
    <property type="entry name" value="Integrase_cat-core"/>
</dbReference>
<protein>
    <submittedName>
        <fullName evidence="2">Integrase core domain-containing protein</fullName>
    </submittedName>
</protein>
<dbReference type="Pfam" id="PF13565">
    <property type="entry name" value="HTH_32"/>
    <property type="match status" value="1"/>
</dbReference>
<reference evidence="2" key="1">
    <citation type="submission" date="2021-04" db="EMBL/GenBank/DDBJ databases">
        <title>Biosynthetic gene clusters of Dactylosporangioum roseum.</title>
        <authorList>
            <person name="Hartkoorn R.C."/>
            <person name="Beaudoing E."/>
            <person name="Hot D."/>
            <person name="Moureu S."/>
        </authorList>
    </citation>
    <scope>NUCLEOTIDE SEQUENCE</scope>
    <source>
        <strain evidence="2">NRRL B-16295</strain>
    </source>
</reference>
<gene>
    <name evidence="2" type="ORF">Drose_26930</name>
</gene>
<dbReference type="InterPro" id="IPR009057">
    <property type="entry name" value="Homeodomain-like_sf"/>
</dbReference>
<proteinExistence type="predicted"/>
<dbReference type="SUPFAM" id="SSF46689">
    <property type="entry name" value="Homeodomain-like"/>
    <property type="match status" value="1"/>
</dbReference>
<organism evidence="2 3">
    <name type="scientific">Dactylosporangium roseum</name>
    <dbReference type="NCBI Taxonomy" id="47989"/>
    <lineage>
        <taxon>Bacteria</taxon>
        <taxon>Bacillati</taxon>
        <taxon>Actinomycetota</taxon>
        <taxon>Actinomycetes</taxon>
        <taxon>Micromonosporales</taxon>
        <taxon>Micromonosporaceae</taxon>
        <taxon>Dactylosporangium</taxon>
    </lineage>
</organism>
<evidence type="ECO:0000313" key="3">
    <source>
        <dbReference type="Proteomes" id="UP001058271"/>
    </source>
</evidence>
<feature type="domain" description="Integrase catalytic" evidence="1">
    <location>
        <begin position="152"/>
        <end position="330"/>
    </location>
</feature>
<accession>A0ABY5Z224</accession>
<dbReference type="Gene3D" id="3.30.420.10">
    <property type="entry name" value="Ribonuclease H-like superfamily/Ribonuclease H"/>
    <property type="match status" value="1"/>
</dbReference>
<keyword evidence="3" id="KW-1185">Reference proteome</keyword>
<evidence type="ECO:0000313" key="2">
    <source>
        <dbReference type="EMBL" id="UWZ34803.1"/>
    </source>
</evidence>